<sequence>MNEDYRLNVNNCIEGSIFKLYKYDGVKDNFVAYMKNGKEVTTINRGNNVEFDKVDIGRYKVTQTSGRKETDMSNEAVIKPIKLSGVLENSNLSLINAIDATSIKVYDKDEKAIKTITKA</sequence>
<evidence type="ECO:0008006" key="3">
    <source>
        <dbReference type="Google" id="ProtNLM"/>
    </source>
</evidence>
<comment type="caution">
    <text evidence="1">The sequence shown here is derived from an EMBL/GenBank/DDBJ whole genome shotgun (WGS) entry which is preliminary data.</text>
</comment>
<gene>
    <name evidence="1" type="ORF">Ctaglu_13720</name>
</gene>
<accession>A0A401UJV6</accession>
<dbReference type="RefSeq" id="WP_124999465.1">
    <property type="nucleotide sequence ID" value="NZ_BHYK01000006.1"/>
</dbReference>
<dbReference type="Proteomes" id="UP000287872">
    <property type="component" value="Unassembled WGS sequence"/>
</dbReference>
<dbReference type="AlphaFoldDB" id="A0A401UJV6"/>
<evidence type="ECO:0000313" key="1">
    <source>
        <dbReference type="EMBL" id="GCD09749.1"/>
    </source>
</evidence>
<name>A0A401UJV6_9CLOT</name>
<proteinExistence type="predicted"/>
<dbReference type="EMBL" id="BHYK01000006">
    <property type="protein sequence ID" value="GCD09749.1"/>
    <property type="molecule type" value="Genomic_DNA"/>
</dbReference>
<protein>
    <recommendedName>
        <fullName evidence="3">Prealbumin-like fold domain-containing protein</fullName>
    </recommendedName>
</protein>
<organism evidence="1 2">
    <name type="scientific">Clostridium tagluense</name>
    <dbReference type="NCBI Taxonomy" id="360422"/>
    <lineage>
        <taxon>Bacteria</taxon>
        <taxon>Bacillati</taxon>
        <taxon>Bacillota</taxon>
        <taxon>Clostridia</taxon>
        <taxon>Eubacteriales</taxon>
        <taxon>Clostridiaceae</taxon>
        <taxon>Clostridium</taxon>
    </lineage>
</organism>
<evidence type="ECO:0000313" key="2">
    <source>
        <dbReference type="Proteomes" id="UP000287872"/>
    </source>
</evidence>
<keyword evidence="2" id="KW-1185">Reference proteome</keyword>
<reference evidence="1 2" key="1">
    <citation type="submission" date="2018-11" db="EMBL/GenBank/DDBJ databases">
        <title>Genome sequencing and assembly of Clostridium tagluense strain A121.</title>
        <authorList>
            <person name="Murakami T."/>
            <person name="Segawa T."/>
            <person name="Shcherbakova V.A."/>
            <person name="Mori H."/>
            <person name="Yoshimura Y."/>
        </authorList>
    </citation>
    <scope>NUCLEOTIDE SEQUENCE [LARGE SCALE GENOMIC DNA]</scope>
    <source>
        <strain evidence="1 2">A121</strain>
    </source>
</reference>